<comment type="caution">
    <text evidence="1">The sequence shown here is derived from an EMBL/GenBank/DDBJ whole genome shotgun (WGS) entry which is preliminary data.</text>
</comment>
<proteinExistence type="predicted"/>
<gene>
    <name evidence="1" type="ORF">MLD38_036936</name>
</gene>
<dbReference type="Proteomes" id="UP001057402">
    <property type="component" value="Chromosome 11"/>
</dbReference>
<evidence type="ECO:0000313" key="2">
    <source>
        <dbReference type="Proteomes" id="UP001057402"/>
    </source>
</evidence>
<organism evidence="1 2">
    <name type="scientific">Melastoma candidum</name>
    <dbReference type="NCBI Taxonomy" id="119954"/>
    <lineage>
        <taxon>Eukaryota</taxon>
        <taxon>Viridiplantae</taxon>
        <taxon>Streptophyta</taxon>
        <taxon>Embryophyta</taxon>
        <taxon>Tracheophyta</taxon>
        <taxon>Spermatophyta</taxon>
        <taxon>Magnoliopsida</taxon>
        <taxon>eudicotyledons</taxon>
        <taxon>Gunneridae</taxon>
        <taxon>Pentapetalae</taxon>
        <taxon>rosids</taxon>
        <taxon>malvids</taxon>
        <taxon>Myrtales</taxon>
        <taxon>Melastomataceae</taxon>
        <taxon>Melastomatoideae</taxon>
        <taxon>Melastomateae</taxon>
        <taxon>Melastoma</taxon>
    </lineage>
</organism>
<dbReference type="EMBL" id="CM042890">
    <property type="protein sequence ID" value="KAI4312084.1"/>
    <property type="molecule type" value="Genomic_DNA"/>
</dbReference>
<sequence length="112" mass="12409">MASNILLDADLNPKISDFGLARIFSGSDKAVRTNRIVGTYGYVYPEYAIDRKFSPNSDVFSFGVLLWEIVSGKKNREFSHSDHHHNLLGACMAPPERGKVTGIHARISMGKV</sequence>
<name>A0ACB9LL96_9MYRT</name>
<accession>A0ACB9LL96</accession>
<evidence type="ECO:0000313" key="1">
    <source>
        <dbReference type="EMBL" id="KAI4312084.1"/>
    </source>
</evidence>
<keyword evidence="2" id="KW-1185">Reference proteome</keyword>
<reference evidence="2" key="1">
    <citation type="journal article" date="2023" name="Front. Plant Sci.">
        <title>Chromosomal-level genome assembly of Melastoma candidum provides insights into trichome evolution.</title>
        <authorList>
            <person name="Zhong Y."/>
            <person name="Wu W."/>
            <person name="Sun C."/>
            <person name="Zou P."/>
            <person name="Liu Y."/>
            <person name="Dai S."/>
            <person name="Zhou R."/>
        </authorList>
    </citation>
    <scope>NUCLEOTIDE SEQUENCE [LARGE SCALE GENOMIC DNA]</scope>
</reference>
<protein>
    <submittedName>
        <fullName evidence="1">Uncharacterized protein</fullName>
    </submittedName>
</protein>